<keyword evidence="2" id="KW-1185">Reference proteome</keyword>
<dbReference type="Proteomes" id="UP001346149">
    <property type="component" value="Unassembled WGS sequence"/>
</dbReference>
<reference evidence="1 2" key="1">
    <citation type="journal article" date="2023" name="Hortic Res">
        <title>Pangenome of water caltrop reveals structural variations and asymmetric subgenome divergence after allopolyploidization.</title>
        <authorList>
            <person name="Zhang X."/>
            <person name="Chen Y."/>
            <person name="Wang L."/>
            <person name="Yuan Y."/>
            <person name="Fang M."/>
            <person name="Shi L."/>
            <person name="Lu R."/>
            <person name="Comes H.P."/>
            <person name="Ma Y."/>
            <person name="Chen Y."/>
            <person name="Huang G."/>
            <person name="Zhou Y."/>
            <person name="Zheng Z."/>
            <person name="Qiu Y."/>
        </authorList>
    </citation>
    <scope>NUCLEOTIDE SEQUENCE [LARGE SCALE GENOMIC DNA]</scope>
    <source>
        <strain evidence="1">F231</strain>
    </source>
</reference>
<evidence type="ECO:0000313" key="2">
    <source>
        <dbReference type="Proteomes" id="UP001346149"/>
    </source>
</evidence>
<protein>
    <recommendedName>
        <fullName evidence="3">SnoaL-like domain-containing protein</fullName>
    </recommendedName>
</protein>
<dbReference type="InterPro" id="IPR032710">
    <property type="entry name" value="NTF2-like_dom_sf"/>
</dbReference>
<proteinExistence type="predicted"/>
<organism evidence="1 2">
    <name type="scientific">Trapa natans</name>
    <name type="common">Water chestnut</name>
    <dbReference type="NCBI Taxonomy" id="22666"/>
    <lineage>
        <taxon>Eukaryota</taxon>
        <taxon>Viridiplantae</taxon>
        <taxon>Streptophyta</taxon>
        <taxon>Embryophyta</taxon>
        <taxon>Tracheophyta</taxon>
        <taxon>Spermatophyta</taxon>
        <taxon>Magnoliopsida</taxon>
        <taxon>eudicotyledons</taxon>
        <taxon>Gunneridae</taxon>
        <taxon>Pentapetalae</taxon>
        <taxon>rosids</taxon>
        <taxon>malvids</taxon>
        <taxon>Myrtales</taxon>
        <taxon>Lythraceae</taxon>
        <taxon>Trapa</taxon>
    </lineage>
</organism>
<dbReference type="SUPFAM" id="SSF54427">
    <property type="entry name" value="NTF2-like"/>
    <property type="match status" value="1"/>
</dbReference>
<dbReference type="EMBL" id="JAXQNO010000020">
    <property type="protein sequence ID" value="KAK4772773.1"/>
    <property type="molecule type" value="Genomic_DNA"/>
</dbReference>
<dbReference type="PANTHER" id="PTHR33698">
    <property type="entry name" value="NUCLEAR TRANSPORT FACTOR 2 (NTF2)-LIKE PROTEIN"/>
    <property type="match status" value="1"/>
</dbReference>
<evidence type="ECO:0008006" key="3">
    <source>
        <dbReference type="Google" id="ProtNLM"/>
    </source>
</evidence>
<name>A0AAN7QR08_TRANT</name>
<evidence type="ECO:0000313" key="1">
    <source>
        <dbReference type="EMBL" id="KAK4772773.1"/>
    </source>
</evidence>
<gene>
    <name evidence="1" type="ORF">SAY86_014548</name>
</gene>
<sequence>MALYPHQQSYHHLTSAMKPTDSSYSIHYTFPSRSPIHTILFCKGRSHKKCISRYSSPHGGQEEEDSDRVLRAVLKLYDAIKNKNVGELSEVFGDECRCGCNFLPLPGSFKGKKQVLAFFSYLMRTLGDTIKLEIRPTTQDGMTVGVSWKLEWKKSSLPLGKGFSFHICQIYQGKVFIRNVEMMMEPLFQIQPLVEVGNHLR</sequence>
<dbReference type="AlphaFoldDB" id="A0AAN7QR08"/>
<dbReference type="Gene3D" id="3.10.450.50">
    <property type="match status" value="1"/>
</dbReference>
<dbReference type="PANTHER" id="PTHR33698:SF6">
    <property type="entry name" value="TRANSMEMBRANE PROTEIN"/>
    <property type="match status" value="1"/>
</dbReference>
<comment type="caution">
    <text evidence="1">The sequence shown here is derived from an EMBL/GenBank/DDBJ whole genome shotgun (WGS) entry which is preliminary data.</text>
</comment>
<accession>A0AAN7QR08</accession>